<dbReference type="PANTHER" id="PTHR43736">
    <property type="entry name" value="ADP-RIBOSE PYROPHOSPHATASE"/>
    <property type="match status" value="1"/>
</dbReference>
<evidence type="ECO:0000313" key="4">
    <source>
        <dbReference type="Proteomes" id="UP000266720"/>
    </source>
</evidence>
<dbReference type="Proteomes" id="UP000266720">
    <property type="component" value="Chromosome"/>
</dbReference>
<dbReference type="STRING" id="697581.TCARB_0569"/>
<dbReference type="InterPro" id="IPR015797">
    <property type="entry name" value="NUDIX_hydrolase-like_dom_sf"/>
</dbReference>
<evidence type="ECO:0000256" key="1">
    <source>
        <dbReference type="ARBA" id="ARBA00022801"/>
    </source>
</evidence>
<reference evidence="4" key="1">
    <citation type="book" date="2010" name="EXTREMOPHILES" publisher="0:0-0">
        <title>Complete genome sequences of ten hyperthermophilic archaea reveal their metabolic capabilities and possible ecological roles.</title>
        <editorList>
            <person name="?"/>
        </editorList>
        <authorList>
            <person name="Ravin N.V."/>
            <person name="Mardanov A.V."/>
            <person name="Bonch-Osmolovskaya E.A."/>
            <person name="Skryabin K.G."/>
        </authorList>
    </citation>
    <scope>NUCLEOTIDE SEQUENCE [LARGE SCALE GENOMIC DNA]</scope>
    <source>
        <strain evidence="4">1505</strain>
    </source>
</reference>
<dbReference type="KEGG" id="tcb:TCARB_0569"/>
<evidence type="ECO:0000259" key="2">
    <source>
        <dbReference type="PROSITE" id="PS51462"/>
    </source>
</evidence>
<dbReference type="InterPro" id="IPR020476">
    <property type="entry name" value="Nudix_hydrolase"/>
</dbReference>
<proteinExistence type="predicted"/>
<dbReference type="EMBL" id="CP007493">
    <property type="protein sequence ID" value="AJB41627.1"/>
    <property type="molecule type" value="Genomic_DNA"/>
</dbReference>
<dbReference type="PROSITE" id="PS00893">
    <property type="entry name" value="NUDIX_BOX"/>
    <property type="match status" value="1"/>
</dbReference>
<dbReference type="GeneID" id="25406020"/>
<organism evidence="3 4">
    <name type="scientific">Thermofilum adornatum 1505</name>
    <dbReference type="NCBI Taxonomy" id="697581"/>
    <lineage>
        <taxon>Archaea</taxon>
        <taxon>Thermoproteota</taxon>
        <taxon>Thermoprotei</taxon>
        <taxon>Thermofilales</taxon>
        <taxon>Thermofilaceae</taxon>
        <taxon>Thermofilum</taxon>
    </lineage>
</organism>
<dbReference type="InterPro" id="IPR000086">
    <property type="entry name" value="NUDIX_hydrolase_dom"/>
</dbReference>
<dbReference type="PROSITE" id="PS51462">
    <property type="entry name" value="NUDIX"/>
    <property type="match status" value="1"/>
</dbReference>
<keyword evidence="1 3" id="KW-0378">Hydrolase</keyword>
<dbReference type="AlphaFoldDB" id="A0A3G1A889"/>
<sequence length="149" mass="16751">MEETYEYAIVAVSAFVKKENSVLLVKRGKEPGKNLWAFPGGRVRKGERLVEAVKRELYEETGVEAEPTGIIAVTEVITKTNNHASYHYVILTFAFKEETIHGDPKPGGDVAEAQWVPIQKAIEMPDVVYSVKRILESRRLPLINVITLE</sequence>
<dbReference type="Pfam" id="PF00293">
    <property type="entry name" value="NUDIX"/>
    <property type="match status" value="1"/>
</dbReference>
<dbReference type="SUPFAM" id="SSF55811">
    <property type="entry name" value="Nudix"/>
    <property type="match status" value="1"/>
</dbReference>
<dbReference type="RefSeq" id="WP_020963133.1">
    <property type="nucleotide sequence ID" value="NZ_CP007493.1"/>
</dbReference>
<protein>
    <submittedName>
        <fullName evidence="3">ADP-ribose pyrophosphatase</fullName>
        <ecNumber evidence="3">3.6.1.13</ecNumber>
    </submittedName>
</protein>
<name>A0A3G1A889_9CREN</name>
<dbReference type="PRINTS" id="PR00502">
    <property type="entry name" value="NUDIXFAMILY"/>
</dbReference>
<dbReference type="PANTHER" id="PTHR43736:SF1">
    <property type="entry name" value="DIHYDRONEOPTERIN TRIPHOSPHATE DIPHOSPHATASE"/>
    <property type="match status" value="1"/>
</dbReference>
<dbReference type="Gene3D" id="3.90.79.10">
    <property type="entry name" value="Nucleoside Triphosphate Pyrophosphohydrolase"/>
    <property type="match status" value="1"/>
</dbReference>
<evidence type="ECO:0000313" key="3">
    <source>
        <dbReference type="EMBL" id="AJB41627.1"/>
    </source>
</evidence>
<dbReference type="GeneID" id="16574132"/>
<dbReference type="EC" id="3.6.1.13" evidence="3"/>
<gene>
    <name evidence="3" type="ORF">TCARB_0569</name>
</gene>
<accession>A0A3G1A889</accession>
<dbReference type="CDD" id="cd04673">
    <property type="entry name" value="NUDIX_ADPRase"/>
    <property type="match status" value="1"/>
</dbReference>
<dbReference type="GO" id="GO:0047631">
    <property type="term" value="F:ADP-ribose diphosphatase activity"/>
    <property type="evidence" value="ECO:0007669"/>
    <property type="project" value="UniProtKB-EC"/>
</dbReference>
<feature type="domain" description="Nudix hydrolase" evidence="2">
    <location>
        <begin position="7"/>
        <end position="140"/>
    </location>
</feature>
<dbReference type="InterPro" id="IPR020084">
    <property type="entry name" value="NUDIX_hydrolase_CS"/>
</dbReference>